<reference evidence="18" key="1">
    <citation type="submission" date="2016-01" db="EMBL/GenBank/DDBJ databases">
        <title>Draft genome of Chromobacterium sp. F49.</title>
        <authorList>
            <person name="Hong K.W."/>
        </authorList>
    </citation>
    <scope>NUCLEOTIDE SEQUENCE [LARGE SCALE GENOMIC DNA]</scope>
    <source>
        <strain evidence="18">M40</strain>
    </source>
</reference>
<dbReference type="PIRSF" id="PIRSF000239">
    <property type="entry name" value="AHPC"/>
    <property type="match status" value="1"/>
</dbReference>
<evidence type="ECO:0000259" key="14">
    <source>
        <dbReference type="PROSITE" id="PS51352"/>
    </source>
</evidence>
<proteinExistence type="inferred from homology"/>
<evidence type="ECO:0000256" key="3">
    <source>
        <dbReference type="ARBA" id="ARBA00013017"/>
    </source>
</evidence>
<dbReference type="Proteomes" id="UP000216867">
    <property type="component" value="Unassembled WGS sequence"/>
</dbReference>
<evidence type="ECO:0000313" key="20">
    <source>
        <dbReference type="Proteomes" id="UP000594979"/>
    </source>
</evidence>
<dbReference type="STRING" id="33889.AVW13_10825"/>
<dbReference type="GO" id="GO:0005737">
    <property type="term" value="C:cytoplasm"/>
    <property type="evidence" value="ECO:0007669"/>
    <property type="project" value="TreeGrafter"/>
</dbReference>
<evidence type="ECO:0000313" key="18">
    <source>
        <dbReference type="Proteomes" id="UP000076612"/>
    </source>
</evidence>
<evidence type="ECO:0000256" key="9">
    <source>
        <dbReference type="ARBA" id="ARBA00032824"/>
    </source>
</evidence>
<dbReference type="EMBL" id="LQQR01000016">
    <property type="protein sequence ID" value="KZE20135.1"/>
    <property type="molecule type" value="Genomic_DNA"/>
</dbReference>
<evidence type="ECO:0000256" key="12">
    <source>
        <dbReference type="ARBA" id="ARBA00049091"/>
    </source>
</evidence>
<evidence type="ECO:0000256" key="4">
    <source>
        <dbReference type="ARBA" id="ARBA00022559"/>
    </source>
</evidence>
<evidence type="ECO:0000313" key="19">
    <source>
        <dbReference type="Proteomes" id="UP000216867"/>
    </source>
</evidence>
<dbReference type="FunFam" id="3.40.30.10:FF:000007">
    <property type="entry name" value="Thioredoxin-dependent thiol peroxidase"/>
    <property type="match status" value="1"/>
</dbReference>
<feature type="domain" description="Thioredoxin" evidence="14">
    <location>
        <begin position="5"/>
        <end position="155"/>
    </location>
</feature>
<evidence type="ECO:0000256" key="6">
    <source>
        <dbReference type="ARBA" id="ARBA00023002"/>
    </source>
</evidence>
<dbReference type="EMBL" id="CP065682">
    <property type="protein sequence ID" value="QPS35083.1"/>
    <property type="molecule type" value="Genomic_DNA"/>
</dbReference>
<dbReference type="KEGG" id="bcau:I6G59_07245"/>
<dbReference type="Proteomes" id="UP000076612">
    <property type="component" value="Unassembled WGS sequence"/>
</dbReference>
<keyword evidence="4" id="KW-0575">Peroxidase</keyword>
<dbReference type="InterPro" id="IPR000866">
    <property type="entry name" value="AhpC/TSA"/>
</dbReference>
<dbReference type="GO" id="GO:0045454">
    <property type="term" value="P:cell redox homeostasis"/>
    <property type="evidence" value="ECO:0007669"/>
    <property type="project" value="TreeGrafter"/>
</dbReference>
<dbReference type="SUPFAM" id="SSF52833">
    <property type="entry name" value="Thioredoxin-like"/>
    <property type="match status" value="1"/>
</dbReference>
<evidence type="ECO:0000256" key="1">
    <source>
        <dbReference type="ARBA" id="ARBA00003330"/>
    </source>
</evidence>
<protein>
    <recommendedName>
        <fullName evidence="3">thioredoxin-dependent peroxiredoxin</fullName>
        <ecNumber evidence="3">1.11.1.24</ecNumber>
    </recommendedName>
    <alternativeName>
        <fullName evidence="11">Bacterioferritin comigratory protein</fullName>
    </alternativeName>
    <alternativeName>
        <fullName evidence="9">Thioredoxin peroxidase</fullName>
    </alternativeName>
</protein>
<dbReference type="Pfam" id="PF00578">
    <property type="entry name" value="AhpC-TSA"/>
    <property type="match status" value="1"/>
</dbReference>
<accession>A0A163AFB4</accession>
<keyword evidence="5" id="KW-0049">Antioxidant</keyword>
<dbReference type="AlphaFoldDB" id="A0A163AFB4"/>
<dbReference type="CDD" id="cd03017">
    <property type="entry name" value="PRX_BCP"/>
    <property type="match status" value="1"/>
</dbReference>
<comment type="subunit">
    <text evidence="2">Monomer.</text>
</comment>
<evidence type="ECO:0000313" key="17">
    <source>
        <dbReference type="EMBL" id="QPS35083.1"/>
    </source>
</evidence>
<dbReference type="PANTHER" id="PTHR42801">
    <property type="entry name" value="THIOREDOXIN-DEPENDENT PEROXIDE REDUCTASE"/>
    <property type="match status" value="1"/>
</dbReference>
<dbReference type="InterPro" id="IPR036249">
    <property type="entry name" value="Thioredoxin-like_sf"/>
</dbReference>
<keyword evidence="7" id="KW-1015">Disulfide bond</keyword>
<evidence type="ECO:0000313" key="15">
    <source>
        <dbReference type="EMBL" id="KZE20135.1"/>
    </source>
</evidence>
<organism evidence="16 19">
    <name type="scientific">Brevibacterium casei</name>
    <dbReference type="NCBI Taxonomy" id="33889"/>
    <lineage>
        <taxon>Bacteria</taxon>
        <taxon>Bacillati</taxon>
        <taxon>Actinomycetota</taxon>
        <taxon>Actinomycetes</taxon>
        <taxon>Micrococcales</taxon>
        <taxon>Brevibacteriaceae</taxon>
        <taxon>Brevibacterium</taxon>
    </lineage>
</organism>
<evidence type="ECO:0000256" key="11">
    <source>
        <dbReference type="ARBA" id="ARBA00041373"/>
    </source>
</evidence>
<gene>
    <name evidence="15" type="ORF">AVW13_10825</name>
    <name evidence="16" type="ORF">B8X04_09355</name>
    <name evidence="17" type="ORF">I6G59_07245</name>
</gene>
<evidence type="ECO:0000256" key="7">
    <source>
        <dbReference type="ARBA" id="ARBA00023157"/>
    </source>
</evidence>
<evidence type="ECO:0000313" key="16">
    <source>
        <dbReference type="EMBL" id="PAK95473.1"/>
    </source>
</evidence>
<comment type="similarity">
    <text evidence="10">Belongs to the peroxiredoxin family. BCP/PrxQ subfamily.</text>
</comment>
<dbReference type="EC" id="1.11.1.24" evidence="3"/>
<evidence type="ECO:0000256" key="5">
    <source>
        <dbReference type="ARBA" id="ARBA00022862"/>
    </source>
</evidence>
<comment type="catalytic activity">
    <reaction evidence="12">
        <text>a hydroperoxide + [thioredoxin]-dithiol = an alcohol + [thioredoxin]-disulfide + H2O</text>
        <dbReference type="Rhea" id="RHEA:62620"/>
        <dbReference type="Rhea" id="RHEA-COMP:10698"/>
        <dbReference type="Rhea" id="RHEA-COMP:10700"/>
        <dbReference type="ChEBI" id="CHEBI:15377"/>
        <dbReference type="ChEBI" id="CHEBI:29950"/>
        <dbReference type="ChEBI" id="CHEBI:30879"/>
        <dbReference type="ChEBI" id="CHEBI:35924"/>
        <dbReference type="ChEBI" id="CHEBI:50058"/>
        <dbReference type="EC" id="1.11.1.24"/>
    </reaction>
</comment>
<sequence length="155" mass="16566">MANTLTVGQQAPDFSLQDADGRTYSKEGLAGQRFILYFYPKAATPGCTTEACDFRDNLASLTAGGFAVLGVSPDSPEELQSFAADESLTFPLLSDPDSAVAKAYGSFGEKTIGDRTIEGTLRSTFVVDESGALQLAEYNVSPDGHVRRLRETLDV</sequence>
<dbReference type="InterPro" id="IPR024706">
    <property type="entry name" value="Peroxiredoxin_AhpC-typ"/>
</dbReference>
<name>A0A163AFB4_9MICO</name>
<comment type="function">
    <text evidence="1">Thiol-specific peroxidase that catalyzes the reduction of hydrogen peroxide and organic hydroperoxides to water and alcohols, respectively. Plays a role in cell protection against oxidative stress by detoxifying peroxides and as sensor of hydrogen peroxide-mediated signaling events.</text>
</comment>
<feature type="active site" description="Cysteine sulfenic acid (-SOH) intermediate; for peroxidase activity" evidence="13">
    <location>
        <position position="47"/>
    </location>
</feature>
<dbReference type="InterPro" id="IPR050924">
    <property type="entry name" value="Peroxiredoxin_BCP/PrxQ"/>
</dbReference>
<dbReference type="EMBL" id="NCWY01000007">
    <property type="protein sequence ID" value="PAK95473.1"/>
    <property type="molecule type" value="Genomic_DNA"/>
</dbReference>
<reference evidence="15" key="2">
    <citation type="submission" date="2016-01" db="EMBL/GenBank/DDBJ databases">
        <authorList>
            <person name="Hong K.W."/>
        </authorList>
    </citation>
    <scope>NUCLEOTIDE SEQUENCE</scope>
    <source>
        <strain evidence="15">M40</strain>
    </source>
</reference>
<keyword evidence="8" id="KW-0676">Redox-active center</keyword>
<dbReference type="Gene3D" id="3.40.30.10">
    <property type="entry name" value="Glutaredoxin"/>
    <property type="match status" value="1"/>
</dbReference>
<dbReference type="GO" id="GO:0008379">
    <property type="term" value="F:thioredoxin peroxidase activity"/>
    <property type="evidence" value="ECO:0007669"/>
    <property type="project" value="TreeGrafter"/>
</dbReference>
<dbReference type="GO" id="GO:0034599">
    <property type="term" value="P:cellular response to oxidative stress"/>
    <property type="evidence" value="ECO:0007669"/>
    <property type="project" value="TreeGrafter"/>
</dbReference>
<evidence type="ECO:0000256" key="2">
    <source>
        <dbReference type="ARBA" id="ARBA00011245"/>
    </source>
</evidence>
<dbReference type="PANTHER" id="PTHR42801:SF4">
    <property type="entry name" value="AHPC_TSA FAMILY PROTEIN"/>
    <property type="match status" value="1"/>
</dbReference>
<evidence type="ECO:0000256" key="10">
    <source>
        <dbReference type="ARBA" id="ARBA00038489"/>
    </source>
</evidence>
<dbReference type="Proteomes" id="UP000594979">
    <property type="component" value="Chromosome"/>
</dbReference>
<dbReference type="RefSeq" id="WP_063249926.1">
    <property type="nucleotide sequence ID" value="NZ_CBDRLP010000013.1"/>
</dbReference>
<dbReference type="PROSITE" id="PS51352">
    <property type="entry name" value="THIOREDOXIN_2"/>
    <property type="match status" value="1"/>
</dbReference>
<evidence type="ECO:0000256" key="13">
    <source>
        <dbReference type="PIRSR" id="PIRSR000239-1"/>
    </source>
</evidence>
<keyword evidence="6" id="KW-0560">Oxidoreductase</keyword>
<dbReference type="InterPro" id="IPR013766">
    <property type="entry name" value="Thioredoxin_domain"/>
</dbReference>
<reference evidence="17 20" key="4">
    <citation type="submission" date="2020-12" db="EMBL/GenBank/DDBJ databases">
        <title>FDA dAtabase for Regulatory Grade micrObial Sequences (FDA-ARGOS): Supporting development and validation of Infectious Disease Dx tests.</title>
        <authorList>
            <person name="Sproer C."/>
            <person name="Gronow S."/>
            <person name="Severitt S."/>
            <person name="Schroder I."/>
            <person name="Tallon L."/>
            <person name="Sadzewicz L."/>
            <person name="Zhao X."/>
            <person name="Boylan J."/>
            <person name="Ott S."/>
            <person name="Bowen H."/>
            <person name="Vavikolanu K."/>
            <person name="Mehta A."/>
            <person name="Aluvathingal J."/>
            <person name="Nadendla S."/>
            <person name="Lowell S."/>
            <person name="Myers T."/>
            <person name="Yan Y."/>
            <person name="Sichtig H."/>
        </authorList>
    </citation>
    <scope>NUCLEOTIDE SEQUENCE [LARGE SCALE GENOMIC DNA]</scope>
    <source>
        <strain evidence="17 20">FDAARGOS_902</strain>
    </source>
</reference>
<reference evidence="16 19" key="3">
    <citation type="submission" date="2017-04" db="EMBL/GenBank/DDBJ databases">
        <title>Kefir bacterial isolates.</title>
        <authorList>
            <person name="Kim Y."/>
            <person name="Blasche S."/>
            <person name="Patil K.R."/>
        </authorList>
    </citation>
    <scope>NUCLEOTIDE SEQUENCE [LARGE SCALE GENOMIC DNA]</scope>
    <source>
        <strain evidence="16 19">OG2</strain>
    </source>
</reference>
<evidence type="ECO:0000256" key="8">
    <source>
        <dbReference type="ARBA" id="ARBA00023284"/>
    </source>
</evidence>